<reference evidence="1 2" key="1">
    <citation type="submission" date="2019-12" db="EMBL/GenBank/DDBJ databases">
        <title>Streptomyces sp. strain T44 isolated from rhizosphere soil of Broussonetia papyrifera.</title>
        <authorList>
            <person name="Mo P."/>
        </authorList>
    </citation>
    <scope>NUCLEOTIDE SEQUENCE [LARGE SCALE GENOMIC DNA]</scope>
    <source>
        <strain evidence="1 2">T44</strain>
    </source>
</reference>
<dbReference type="Proteomes" id="UP000436138">
    <property type="component" value="Chromosome"/>
</dbReference>
<dbReference type="AlphaFoldDB" id="A0A6I6N7S7"/>
<organism evidence="1 2">
    <name type="scientific">Streptomyces broussonetiae</name>
    <dbReference type="NCBI Taxonomy" id="2686304"/>
    <lineage>
        <taxon>Bacteria</taxon>
        <taxon>Bacillati</taxon>
        <taxon>Actinomycetota</taxon>
        <taxon>Actinomycetes</taxon>
        <taxon>Kitasatosporales</taxon>
        <taxon>Streptomycetaceae</taxon>
        <taxon>Streptomyces</taxon>
    </lineage>
</organism>
<accession>A0A6I6N7S7</accession>
<evidence type="ECO:0000313" key="1">
    <source>
        <dbReference type="EMBL" id="QHA07412.1"/>
    </source>
</evidence>
<sequence>MRAPRSRAFTIAIGLLVMAGIAVGLTALLRTPGDARDTAGRPSPKSAAQVDLARVVADYTSRFGPDHGYRRPGRADREDIAAAIGLLLDGRREQARQRLAERDFTVRTVIDTPTGRRYAEVADRTDTTVTPRGWGRVYLDLDHRPSWSVQVPHPVFDRGTEQLGVRVLRGSPGGVLVIAGAHRKAGIGNSADVAHRRDTVFHTICAELARRGLPGIQLHGFAAASAPGYDAVASTGAGTQGRPEGSTLATALRSHGFRVCPAWARSCPLEGRTNMQGRAADADDVPFLHIEFSPTVRSGGPPAERAVAAIDDITRGWVRTPAKS</sequence>
<gene>
    <name evidence="1" type="ORF">GQF42_32565</name>
</gene>
<name>A0A6I6N7S7_9ACTN</name>
<protein>
    <submittedName>
        <fullName evidence="1">Uncharacterized protein</fullName>
    </submittedName>
</protein>
<dbReference type="KEGG" id="sbro:GQF42_32565"/>
<evidence type="ECO:0000313" key="2">
    <source>
        <dbReference type="Proteomes" id="UP000436138"/>
    </source>
</evidence>
<keyword evidence="2" id="KW-1185">Reference proteome</keyword>
<proteinExistence type="predicted"/>
<dbReference type="EMBL" id="CP047020">
    <property type="protein sequence ID" value="QHA07412.1"/>
    <property type="molecule type" value="Genomic_DNA"/>
</dbReference>
<dbReference type="RefSeq" id="WP_158925880.1">
    <property type="nucleotide sequence ID" value="NZ_CP047020.1"/>
</dbReference>